<dbReference type="GO" id="GO:0006508">
    <property type="term" value="P:proteolysis"/>
    <property type="evidence" value="ECO:0007669"/>
    <property type="project" value="UniProtKB-KW"/>
</dbReference>
<keyword evidence="9" id="KW-0865">Zymogen</keyword>
<name>M7TNM9_EUTLA</name>
<evidence type="ECO:0000259" key="15">
    <source>
        <dbReference type="Pfam" id="PF04389"/>
    </source>
</evidence>
<dbReference type="AlphaFoldDB" id="M7TNM9"/>
<evidence type="ECO:0000256" key="4">
    <source>
        <dbReference type="ARBA" id="ARBA00022670"/>
    </source>
</evidence>
<keyword evidence="10" id="KW-1015">Disulfide bond</keyword>
<dbReference type="KEGG" id="ela:UCREL1_1446"/>
<dbReference type="EMBL" id="KB705632">
    <property type="protein sequence ID" value="EMR71511.1"/>
    <property type="molecule type" value="Genomic_DNA"/>
</dbReference>
<keyword evidence="7 14" id="KW-0378">Hydrolase</keyword>
<evidence type="ECO:0000256" key="13">
    <source>
        <dbReference type="ARBA" id="ARBA00043962"/>
    </source>
</evidence>
<keyword evidence="8 14" id="KW-0862">Zinc</keyword>
<dbReference type="FunFam" id="3.40.630.10:FF:000042">
    <property type="entry name" value="Peptide hydrolase"/>
    <property type="match status" value="1"/>
</dbReference>
<dbReference type="Gene3D" id="3.40.630.10">
    <property type="entry name" value="Zn peptidases"/>
    <property type="match status" value="1"/>
</dbReference>
<evidence type="ECO:0000256" key="11">
    <source>
        <dbReference type="ARBA" id="ARBA00023180"/>
    </source>
</evidence>
<dbReference type="Proteomes" id="UP000012174">
    <property type="component" value="Unassembled WGS sequence"/>
</dbReference>
<comment type="cofactor">
    <cofactor evidence="1">
        <name>Zn(2+)</name>
        <dbReference type="ChEBI" id="CHEBI:29105"/>
    </cofactor>
</comment>
<dbReference type="OMA" id="DHASWYK"/>
<evidence type="ECO:0000256" key="2">
    <source>
        <dbReference type="ARBA" id="ARBA00011245"/>
    </source>
</evidence>
<keyword evidence="6 14" id="KW-0732">Signal</keyword>
<dbReference type="PANTHER" id="PTHR12147">
    <property type="entry name" value="METALLOPEPTIDASE M28 FAMILY MEMBER"/>
    <property type="match status" value="1"/>
</dbReference>
<feature type="signal peptide" evidence="14">
    <location>
        <begin position="1"/>
        <end position="16"/>
    </location>
</feature>
<keyword evidence="4 14" id="KW-0645">Protease</keyword>
<dbReference type="CDD" id="cd03879">
    <property type="entry name" value="M28_AAP"/>
    <property type="match status" value="1"/>
</dbReference>
<organism evidence="16 17">
    <name type="scientific">Eutypa lata (strain UCR-EL1)</name>
    <name type="common">Grapevine dieback disease fungus</name>
    <name type="synonym">Eutypa armeniacae</name>
    <dbReference type="NCBI Taxonomy" id="1287681"/>
    <lineage>
        <taxon>Eukaryota</taxon>
        <taxon>Fungi</taxon>
        <taxon>Dikarya</taxon>
        <taxon>Ascomycota</taxon>
        <taxon>Pezizomycotina</taxon>
        <taxon>Sordariomycetes</taxon>
        <taxon>Xylariomycetidae</taxon>
        <taxon>Xylariales</taxon>
        <taxon>Diatrypaceae</taxon>
        <taxon>Eutypa</taxon>
    </lineage>
</organism>
<evidence type="ECO:0000256" key="12">
    <source>
        <dbReference type="ARBA" id="ARBA00043843"/>
    </source>
</evidence>
<comment type="similarity">
    <text evidence="13">Belongs to the peptidase M28 family. M28E subfamily.</text>
</comment>
<evidence type="ECO:0000256" key="6">
    <source>
        <dbReference type="ARBA" id="ARBA00022729"/>
    </source>
</evidence>
<proteinExistence type="inferred from homology"/>
<accession>M7TNM9</accession>
<evidence type="ECO:0000313" key="17">
    <source>
        <dbReference type="Proteomes" id="UP000012174"/>
    </source>
</evidence>
<dbReference type="InterPro" id="IPR045175">
    <property type="entry name" value="M28_fam"/>
</dbReference>
<keyword evidence="17" id="KW-1185">Reference proteome</keyword>
<keyword evidence="11" id="KW-0325">Glycoprotein</keyword>
<evidence type="ECO:0000256" key="3">
    <source>
        <dbReference type="ARBA" id="ARBA00022438"/>
    </source>
</evidence>
<evidence type="ECO:0000256" key="7">
    <source>
        <dbReference type="ARBA" id="ARBA00022801"/>
    </source>
</evidence>
<dbReference type="HOGENOM" id="CLU_025866_0_0_1"/>
<evidence type="ECO:0000256" key="5">
    <source>
        <dbReference type="ARBA" id="ARBA00022723"/>
    </source>
</evidence>
<dbReference type="eggNOG" id="KOG2195">
    <property type="taxonomic scope" value="Eukaryota"/>
</dbReference>
<feature type="domain" description="Peptidase M28" evidence="15">
    <location>
        <begin position="163"/>
        <end position="365"/>
    </location>
</feature>
<keyword evidence="3 16" id="KW-0031">Aminopeptidase</keyword>
<dbReference type="SUPFAM" id="SSF53187">
    <property type="entry name" value="Zn-dependent exopeptidases"/>
    <property type="match status" value="1"/>
</dbReference>
<comment type="subunit">
    <text evidence="2">Monomer.</text>
</comment>
<keyword evidence="5 14" id="KW-0479">Metal-binding</keyword>
<dbReference type="InterPro" id="IPR007484">
    <property type="entry name" value="Peptidase_M28"/>
</dbReference>
<reference evidence="17" key="1">
    <citation type="journal article" date="2013" name="Genome Announc.">
        <title>Draft genome sequence of the grapevine dieback fungus Eutypa lata UCR-EL1.</title>
        <authorList>
            <person name="Blanco-Ulate B."/>
            <person name="Rolshausen P.E."/>
            <person name="Cantu D."/>
        </authorList>
    </citation>
    <scope>NUCLEOTIDE SEQUENCE [LARGE SCALE GENOMIC DNA]</scope>
    <source>
        <strain evidence="17">UCR-EL1</strain>
    </source>
</reference>
<comment type="function">
    <text evidence="12">Extracellular aminopeptidase that allows assimilation of proteinaceous substrates.</text>
</comment>
<dbReference type="OrthoDB" id="2214at2759"/>
<feature type="chain" id="PRO_5005141235" description="Peptide hydrolase" evidence="14">
    <location>
        <begin position="17"/>
        <end position="375"/>
    </location>
</feature>
<protein>
    <recommendedName>
        <fullName evidence="14">Peptide hydrolase</fullName>
        <ecNumber evidence="14">3.4.-.-</ecNumber>
    </recommendedName>
</protein>
<evidence type="ECO:0000256" key="10">
    <source>
        <dbReference type="ARBA" id="ARBA00023157"/>
    </source>
</evidence>
<evidence type="ECO:0000313" key="16">
    <source>
        <dbReference type="EMBL" id="EMR71511.1"/>
    </source>
</evidence>
<dbReference type="GO" id="GO:0004177">
    <property type="term" value="F:aminopeptidase activity"/>
    <property type="evidence" value="ECO:0007669"/>
    <property type="project" value="UniProtKB-KW"/>
</dbReference>
<gene>
    <name evidence="16" type="ORF">UCREL1_1446</name>
</gene>
<dbReference type="GO" id="GO:0008235">
    <property type="term" value="F:metalloexopeptidase activity"/>
    <property type="evidence" value="ECO:0007669"/>
    <property type="project" value="InterPro"/>
</dbReference>
<dbReference type="GO" id="GO:0046872">
    <property type="term" value="F:metal ion binding"/>
    <property type="evidence" value="ECO:0007669"/>
    <property type="project" value="UniProtKB-KW"/>
</dbReference>
<sequence length="375" mass="39878">MIRSFLVAALAASASASALPQVPREKLYTIEVAPGITQVVTIAGKQQLRKEGKNFIDITNHPNLSSTSGIQRVKPAKAAAAGFPAEVTHADDVNALLSSLDKANLETTLKTYSDFETRYYLSDTGVQASEWLLEQVQGVVSASGIDGATAEAFPHEDFDQVSIIAKIPGKAASTVVVGAHLDSVNGADETGRSPGADDNGSGTVTLLEALRVVVSDPKIAAGENENTIEFHWYAGEEAGLLGSADVWDQYASESVDVKAYLNQDMTGWAPPGEVGEFGVILDFVDEDLTNFTRLVLDAYTTIPAVETQCGYACSDHASANNAGYPSAFIFEAAADNTSPYIHTEDDAYDTVSFDHILEHAKLVTGFVYELAFATL</sequence>
<evidence type="ECO:0000256" key="1">
    <source>
        <dbReference type="ARBA" id="ARBA00001947"/>
    </source>
</evidence>
<dbReference type="PANTHER" id="PTHR12147:SF56">
    <property type="entry name" value="AMINOPEPTIDASE YDR415C-RELATED"/>
    <property type="match status" value="1"/>
</dbReference>
<dbReference type="Pfam" id="PF04389">
    <property type="entry name" value="Peptidase_M28"/>
    <property type="match status" value="1"/>
</dbReference>
<evidence type="ECO:0000256" key="14">
    <source>
        <dbReference type="RuleBase" id="RU361240"/>
    </source>
</evidence>
<dbReference type="EC" id="3.4.-.-" evidence="14"/>
<evidence type="ECO:0000256" key="8">
    <source>
        <dbReference type="ARBA" id="ARBA00022833"/>
    </source>
</evidence>
<evidence type="ECO:0000256" key="9">
    <source>
        <dbReference type="ARBA" id="ARBA00023145"/>
    </source>
</evidence>